<comment type="subcellular location">
    <subcellularLocation>
        <location evidence="1 10">Cell membrane</location>
        <topology evidence="1 10">Multi-pass membrane protein</topology>
    </subcellularLocation>
</comment>
<sequence length="371" mass="43641">MRILQCTYFLLTICGCFPPPSWTTPFKKSLYHVYAVFTLLLLNSLLLSQILDVVFNVESQDEFSDNFCITLVVLVTTWKISTILIRRRSVLFLIDWLQKEPFLPVDAEEHEMRLRFGKISDWNTIGYTSLLLICAFWIYVRSLLTDFKNRKLTFRAWLPYDYSSASVFLLTFAHQTIAATICCFASVAGDSLYSGLLIHIYCQFEILEHRLKNIARDGEYTVRLCARHHDRIYKFARMVNNEFKLIVFFQFCISMSVLCFNLYRMTQIKMDSRFVETTLYSICTLTQIFYYCWYGNEVKLKSLQLPDMIFRSDWTSLNNNTKKAFLIVMRRSRKPIEFSTGHIISVNLDSFMSLLKTSYSAFNMMQQSQKS</sequence>
<keyword evidence="8 10" id="KW-0675">Receptor</keyword>
<evidence type="ECO:0000256" key="4">
    <source>
        <dbReference type="ARBA" id="ARBA00022692"/>
    </source>
</evidence>
<comment type="similarity">
    <text evidence="10">Belongs to the insect chemoreceptor superfamily. Heteromeric odorant receptor channel (TC 1.A.69) family.</text>
</comment>
<reference evidence="12 13" key="1">
    <citation type="submission" date="2024-08" db="EMBL/GenBank/DDBJ databases">
        <authorList>
            <person name="Will J Nash"/>
            <person name="Angela Man"/>
            <person name="Seanna McTaggart"/>
            <person name="Kendall Baker"/>
            <person name="Tom Barker"/>
            <person name="Leah Catchpole"/>
            <person name="Alex Durrant"/>
            <person name="Karim Gharbi"/>
            <person name="Naomi Irish"/>
            <person name="Gemy Kaithakottil"/>
            <person name="Debby Ku"/>
            <person name="Aaliyah Providence"/>
            <person name="Felix Shaw"/>
            <person name="David Swarbreck"/>
            <person name="Chris Watkins"/>
            <person name="Ann M. McCartney"/>
            <person name="Giulio Formenti"/>
            <person name="Alice Mouton"/>
            <person name="Noel Vella"/>
            <person name="Bjorn M von Reumont"/>
            <person name="Adriana Vella"/>
            <person name="Wilfried Haerty"/>
        </authorList>
    </citation>
    <scope>NUCLEOTIDE SEQUENCE [LARGE SCALE GENOMIC DNA]</scope>
</reference>
<evidence type="ECO:0000256" key="6">
    <source>
        <dbReference type="ARBA" id="ARBA00022989"/>
    </source>
</evidence>
<evidence type="ECO:0000256" key="7">
    <source>
        <dbReference type="ARBA" id="ARBA00023136"/>
    </source>
</evidence>
<dbReference type="InterPro" id="IPR004117">
    <property type="entry name" value="7tm6_olfct_rcpt"/>
</dbReference>
<keyword evidence="11" id="KW-0732">Signal</keyword>
<keyword evidence="9 10" id="KW-0807">Transducer</keyword>
<dbReference type="PANTHER" id="PTHR21137:SF35">
    <property type="entry name" value="ODORANT RECEPTOR 19A-RELATED"/>
    <property type="match status" value="1"/>
</dbReference>
<keyword evidence="4 10" id="KW-0812">Transmembrane</keyword>
<evidence type="ECO:0000313" key="12">
    <source>
        <dbReference type="EMBL" id="CAL7950599.1"/>
    </source>
</evidence>
<evidence type="ECO:0000256" key="5">
    <source>
        <dbReference type="ARBA" id="ARBA00022725"/>
    </source>
</evidence>
<accession>A0ABP1PBH8</accession>
<keyword evidence="3 10" id="KW-0716">Sensory transduction</keyword>
<evidence type="ECO:0000256" key="1">
    <source>
        <dbReference type="ARBA" id="ARBA00004651"/>
    </source>
</evidence>
<dbReference type="Pfam" id="PF02949">
    <property type="entry name" value="7tm_6"/>
    <property type="match status" value="1"/>
</dbReference>
<name>A0ABP1PBH8_XYLVO</name>
<evidence type="ECO:0000256" key="10">
    <source>
        <dbReference type="RuleBase" id="RU351113"/>
    </source>
</evidence>
<evidence type="ECO:0000256" key="3">
    <source>
        <dbReference type="ARBA" id="ARBA00022606"/>
    </source>
</evidence>
<protein>
    <recommendedName>
        <fullName evidence="10">Odorant receptor</fullName>
    </recommendedName>
</protein>
<dbReference type="EMBL" id="CAXAJV020001300">
    <property type="protein sequence ID" value="CAL7950599.1"/>
    <property type="molecule type" value="Genomic_DNA"/>
</dbReference>
<dbReference type="PROSITE" id="PS51257">
    <property type="entry name" value="PROKAR_LIPOPROTEIN"/>
    <property type="match status" value="1"/>
</dbReference>
<feature type="transmembrane region" description="Helical" evidence="10">
    <location>
        <begin position="33"/>
        <end position="55"/>
    </location>
</feature>
<feature type="signal peptide" evidence="11">
    <location>
        <begin position="1"/>
        <end position="23"/>
    </location>
</feature>
<dbReference type="PANTHER" id="PTHR21137">
    <property type="entry name" value="ODORANT RECEPTOR"/>
    <property type="match status" value="1"/>
</dbReference>
<keyword evidence="6 10" id="KW-1133">Transmembrane helix</keyword>
<feature type="transmembrane region" description="Helical" evidence="10">
    <location>
        <begin position="243"/>
        <end position="263"/>
    </location>
</feature>
<keyword evidence="2" id="KW-1003">Cell membrane</keyword>
<proteinExistence type="inferred from homology"/>
<feature type="transmembrane region" description="Helical" evidence="10">
    <location>
        <begin position="165"/>
        <end position="187"/>
    </location>
</feature>
<evidence type="ECO:0000256" key="8">
    <source>
        <dbReference type="ARBA" id="ARBA00023170"/>
    </source>
</evidence>
<feature type="transmembrane region" description="Helical" evidence="10">
    <location>
        <begin position="124"/>
        <end position="144"/>
    </location>
</feature>
<gene>
    <name evidence="12" type="ORF">XYLVIOL_LOCUS10053</name>
</gene>
<feature type="chain" id="PRO_5045281084" description="Odorant receptor" evidence="11">
    <location>
        <begin position="24"/>
        <end position="371"/>
    </location>
</feature>
<keyword evidence="7 10" id="KW-0472">Membrane</keyword>
<organism evidence="12 13">
    <name type="scientific">Xylocopa violacea</name>
    <name type="common">Violet carpenter bee</name>
    <name type="synonym">Apis violacea</name>
    <dbReference type="NCBI Taxonomy" id="135666"/>
    <lineage>
        <taxon>Eukaryota</taxon>
        <taxon>Metazoa</taxon>
        <taxon>Ecdysozoa</taxon>
        <taxon>Arthropoda</taxon>
        <taxon>Hexapoda</taxon>
        <taxon>Insecta</taxon>
        <taxon>Pterygota</taxon>
        <taxon>Neoptera</taxon>
        <taxon>Endopterygota</taxon>
        <taxon>Hymenoptera</taxon>
        <taxon>Apocrita</taxon>
        <taxon>Aculeata</taxon>
        <taxon>Apoidea</taxon>
        <taxon>Anthophila</taxon>
        <taxon>Apidae</taxon>
        <taxon>Xylocopa</taxon>
        <taxon>Xylocopa</taxon>
    </lineage>
</organism>
<keyword evidence="13" id="KW-1185">Reference proteome</keyword>
<keyword evidence="5 10" id="KW-0552">Olfaction</keyword>
<evidence type="ECO:0000313" key="13">
    <source>
        <dbReference type="Proteomes" id="UP001642520"/>
    </source>
</evidence>
<evidence type="ECO:0000256" key="9">
    <source>
        <dbReference type="ARBA" id="ARBA00023224"/>
    </source>
</evidence>
<comment type="caution">
    <text evidence="12">The sequence shown here is derived from an EMBL/GenBank/DDBJ whole genome shotgun (WGS) entry which is preliminary data.</text>
</comment>
<evidence type="ECO:0000256" key="2">
    <source>
        <dbReference type="ARBA" id="ARBA00022475"/>
    </source>
</evidence>
<dbReference type="Proteomes" id="UP001642520">
    <property type="component" value="Unassembled WGS sequence"/>
</dbReference>
<evidence type="ECO:0000256" key="11">
    <source>
        <dbReference type="SAM" id="SignalP"/>
    </source>
</evidence>
<comment type="caution">
    <text evidence="10">Lacks conserved residue(s) required for the propagation of feature annotation.</text>
</comment>